<dbReference type="EnsemblPlants" id="PNT61536">
    <property type="protein sequence ID" value="PNT61536"/>
    <property type="gene ID" value="BRADI_5g16516v3"/>
</dbReference>
<dbReference type="AlphaFoldDB" id="A0A2K2CHN2"/>
<keyword evidence="3" id="KW-1185">Reference proteome</keyword>
<evidence type="ECO:0000313" key="2">
    <source>
        <dbReference type="EnsemblPlants" id="PNT61536"/>
    </source>
</evidence>
<dbReference type="EMBL" id="CM000884">
    <property type="protein sequence ID" value="PNT61536.1"/>
    <property type="molecule type" value="Genomic_DNA"/>
</dbReference>
<dbReference type="Gramene" id="PNT61536">
    <property type="protein sequence ID" value="PNT61536"/>
    <property type="gene ID" value="BRADI_5g16516v3"/>
</dbReference>
<reference evidence="2" key="3">
    <citation type="submission" date="2018-08" db="UniProtKB">
        <authorList>
            <consortium name="EnsemblPlants"/>
        </authorList>
    </citation>
    <scope>IDENTIFICATION</scope>
    <source>
        <strain evidence="2">cv. Bd21</strain>
    </source>
</reference>
<dbReference type="InParanoid" id="A0A2K2CHN2"/>
<dbReference type="Proteomes" id="UP000008810">
    <property type="component" value="Chromosome 5"/>
</dbReference>
<organism evidence="1">
    <name type="scientific">Brachypodium distachyon</name>
    <name type="common">Purple false brome</name>
    <name type="synonym">Trachynia distachya</name>
    <dbReference type="NCBI Taxonomy" id="15368"/>
    <lineage>
        <taxon>Eukaryota</taxon>
        <taxon>Viridiplantae</taxon>
        <taxon>Streptophyta</taxon>
        <taxon>Embryophyta</taxon>
        <taxon>Tracheophyta</taxon>
        <taxon>Spermatophyta</taxon>
        <taxon>Magnoliopsida</taxon>
        <taxon>Liliopsida</taxon>
        <taxon>Poales</taxon>
        <taxon>Poaceae</taxon>
        <taxon>BOP clade</taxon>
        <taxon>Pooideae</taxon>
        <taxon>Stipodae</taxon>
        <taxon>Brachypodieae</taxon>
        <taxon>Brachypodium</taxon>
    </lineage>
</organism>
<protein>
    <submittedName>
        <fullName evidence="1 2">Uncharacterized protein</fullName>
    </submittedName>
</protein>
<name>A0A2K2CHN2_BRADI</name>
<reference evidence="1 2" key="1">
    <citation type="journal article" date="2010" name="Nature">
        <title>Genome sequencing and analysis of the model grass Brachypodium distachyon.</title>
        <authorList>
            <consortium name="International Brachypodium Initiative"/>
        </authorList>
    </citation>
    <scope>NUCLEOTIDE SEQUENCE [LARGE SCALE GENOMIC DNA]</scope>
    <source>
        <strain evidence="1 2">Bd21</strain>
    </source>
</reference>
<reference evidence="1" key="2">
    <citation type="submission" date="2017-06" db="EMBL/GenBank/DDBJ databases">
        <title>WGS assembly of Brachypodium distachyon.</title>
        <authorList>
            <consortium name="The International Brachypodium Initiative"/>
            <person name="Lucas S."/>
            <person name="Harmon-Smith M."/>
            <person name="Lail K."/>
            <person name="Tice H."/>
            <person name="Grimwood J."/>
            <person name="Bruce D."/>
            <person name="Barry K."/>
            <person name="Shu S."/>
            <person name="Lindquist E."/>
            <person name="Wang M."/>
            <person name="Pitluck S."/>
            <person name="Vogel J.P."/>
            <person name="Garvin D.F."/>
            <person name="Mockler T.C."/>
            <person name="Schmutz J."/>
            <person name="Rokhsar D."/>
            <person name="Bevan M.W."/>
        </authorList>
    </citation>
    <scope>NUCLEOTIDE SEQUENCE</scope>
    <source>
        <strain evidence="1">Bd21</strain>
    </source>
</reference>
<gene>
    <name evidence="1" type="ORF">BRADI_5g16516v3</name>
</gene>
<sequence>MCFRLSRDLMFREESSVSRGAWILTFDLDRCSTIRVSIEEQPLPHAGVQ</sequence>
<accession>A0A2K2CHN2</accession>
<proteinExistence type="predicted"/>
<evidence type="ECO:0000313" key="1">
    <source>
        <dbReference type="EMBL" id="PNT61536.1"/>
    </source>
</evidence>
<evidence type="ECO:0000313" key="3">
    <source>
        <dbReference type="Proteomes" id="UP000008810"/>
    </source>
</evidence>